<dbReference type="AlphaFoldDB" id="A0A7H1B977"/>
<keyword evidence="2" id="KW-0472">Membrane</keyword>
<evidence type="ECO:0000313" key="4">
    <source>
        <dbReference type="Proteomes" id="UP000516428"/>
    </source>
</evidence>
<proteinExistence type="predicted"/>
<gene>
    <name evidence="3" type="ORF">IAG42_17855</name>
</gene>
<feature type="compositionally biased region" description="Gly residues" evidence="1">
    <location>
        <begin position="376"/>
        <end position="397"/>
    </location>
</feature>
<feature type="transmembrane region" description="Helical" evidence="2">
    <location>
        <begin position="432"/>
        <end position="454"/>
    </location>
</feature>
<keyword evidence="2" id="KW-0812">Transmembrane</keyword>
<keyword evidence="2" id="KW-1133">Transmembrane helix</keyword>
<evidence type="ECO:0000256" key="2">
    <source>
        <dbReference type="SAM" id="Phobius"/>
    </source>
</evidence>
<dbReference type="KEGG" id="sxn:IAG42_17855"/>
<reference evidence="3 4" key="1">
    <citation type="submission" date="2020-09" db="EMBL/GenBank/DDBJ databases">
        <title>A novel species.</title>
        <authorList>
            <person name="Gao J."/>
        </authorList>
    </citation>
    <scope>NUCLEOTIDE SEQUENCE [LARGE SCALE GENOMIC DNA]</scope>
    <source>
        <strain evidence="3 4">CRXT-Y-14</strain>
    </source>
</reference>
<keyword evidence="4" id="KW-1185">Reference proteome</keyword>
<protein>
    <submittedName>
        <fullName evidence="3">Uncharacterized protein</fullName>
    </submittedName>
</protein>
<dbReference type="EMBL" id="CP061281">
    <property type="protein sequence ID" value="QNS05282.1"/>
    <property type="molecule type" value="Genomic_DNA"/>
</dbReference>
<feature type="region of interest" description="Disordered" evidence="1">
    <location>
        <begin position="358"/>
        <end position="417"/>
    </location>
</feature>
<sequence length="463" mass="46734">MATAGAEAPYVYAQGARKIGAAANSAHAQRLTAGETYRSTLGTGASGVSYYRVELDGAADAYASVVAVPPLGSSVKVAYADGITVSLQDGKGNRCDSARAGFRSGAYPRPIAAAAGRLVRPGGLRCQSAGTYYVVVERASAAASTREKWGLELRVATEPGLVTPGPSTGPTAWPSGTSSAGAGSGPGRRRAGGTGFNDAKALDDGVWTDRIGPGQSHFYRVPVDWGQQLSVDAELGSSAGDAGRRGTVTGALEVELFNPARAQVAAEQAVYAGDPTSAGFDPLPPVAYENRRLVPDDQAAMRLAGWYYVEVTLNPAMARKFGDKASDVTLKVGVEGEPGRAPDYVRDPGEFQVTAEDRAAAQRGDGGAEWADLGVDGDGGGAGAGADTGGERSGGGSAVPTAAAGSGRGDGAGNAGAGAAAASAEERPMMRVLGFAGVGTGAALVLWLGIWRVVAVRSVRARG</sequence>
<evidence type="ECO:0000256" key="1">
    <source>
        <dbReference type="SAM" id="MobiDB-lite"/>
    </source>
</evidence>
<name>A0A7H1B977_9ACTN</name>
<organism evidence="3 4">
    <name type="scientific">Streptomyces xanthii</name>
    <dbReference type="NCBI Taxonomy" id="2768069"/>
    <lineage>
        <taxon>Bacteria</taxon>
        <taxon>Bacillati</taxon>
        <taxon>Actinomycetota</taxon>
        <taxon>Actinomycetes</taxon>
        <taxon>Kitasatosporales</taxon>
        <taxon>Streptomycetaceae</taxon>
        <taxon>Streptomyces</taxon>
    </lineage>
</organism>
<feature type="compositionally biased region" description="Gly residues" evidence="1">
    <location>
        <begin position="406"/>
        <end position="416"/>
    </location>
</feature>
<accession>A0A7H1B977</accession>
<evidence type="ECO:0000313" key="3">
    <source>
        <dbReference type="EMBL" id="QNS05282.1"/>
    </source>
</evidence>
<dbReference type="Proteomes" id="UP000516428">
    <property type="component" value="Chromosome"/>
</dbReference>
<dbReference type="RefSeq" id="WP_188337977.1">
    <property type="nucleotide sequence ID" value="NZ_CP061281.1"/>
</dbReference>
<feature type="region of interest" description="Disordered" evidence="1">
    <location>
        <begin position="160"/>
        <end position="197"/>
    </location>
</feature>